<proteinExistence type="predicted"/>
<protein>
    <submittedName>
        <fullName evidence="1">Uncharacterized protein</fullName>
    </submittedName>
</protein>
<dbReference type="RefSeq" id="WP_204005676.1">
    <property type="nucleotide sequence ID" value="NZ_BOOZ01000011.1"/>
</dbReference>
<organism evidence="1 2">
    <name type="scientific">Micromonospora andamanensis</name>
    <dbReference type="NCBI Taxonomy" id="1287068"/>
    <lineage>
        <taxon>Bacteria</taxon>
        <taxon>Bacillati</taxon>
        <taxon>Actinomycetota</taxon>
        <taxon>Actinomycetes</taxon>
        <taxon>Micromonosporales</taxon>
        <taxon>Micromonosporaceae</taxon>
        <taxon>Micromonospora</taxon>
    </lineage>
</organism>
<evidence type="ECO:0000313" key="2">
    <source>
        <dbReference type="Proteomes" id="UP000647017"/>
    </source>
</evidence>
<reference evidence="1 2" key="1">
    <citation type="submission" date="2021-01" db="EMBL/GenBank/DDBJ databases">
        <title>Whole genome shotgun sequence of Verrucosispora andamanensis NBRC 109075.</title>
        <authorList>
            <person name="Komaki H."/>
            <person name="Tamura T."/>
        </authorList>
    </citation>
    <scope>NUCLEOTIDE SEQUENCE [LARGE SCALE GENOMIC DNA]</scope>
    <source>
        <strain evidence="1 2">NBRC 109075</strain>
    </source>
</reference>
<gene>
    <name evidence="1" type="ORF">Van01_23370</name>
</gene>
<dbReference type="Proteomes" id="UP000647017">
    <property type="component" value="Unassembled WGS sequence"/>
</dbReference>
<sequence>MEPEAREEIFERAREYSTRPAGWERAGLVVKQGILLTDMLGVSGTEIQQKLRAAEALVRQASGGGGRRWPWRRR</sequence>
<comment type="caution">
    <text evidence="1">The sequence shown here is derived from an EMBL/GenBank/DDBJ whole genome shotgun (WGS) entry which is preliminary data.</text>
</comment>
<keyword evidence="2" id="KW-1185">Reference proteome</keyword>
<dbReference type="EMBL" id="BOOZ01000011">
    <property type="protein sequence ID" value="GIJ09123.1"/>
    <property type="molecule type" value="Genomic_DNA"/>
</dbReference>
<name>A0ABQ4HTX7_9ACTN</name>
<accession>A0ABQ4HTX7</accession>
<evidence type="ECO:0000313" key="1">
    <source>
        <dbReference type="EMBL" id="GIJ09123.1"/>
    </source>
</evidence>